<dbReference type="KEGG" id="hje:HacjB3_17643"/>
<dbReference type="InterPro" id="IPR050483">
    <property type="entry name" value="CoA-transferase_III_domain"/>
</dbReference>
<dbReference type="HOGENOM" id="CLU_033975_2_1_2"/>
<dbReference type="Pfam" id="PF02515">
    <property type="entry name" value="CoA_transf_3"/>
    <property type="match status" value="1"/>
</dbReference>
<dbReference type="eggNOG" id="arCOG02304">
    <property type="taxonomic scope" value="Archaea"/>
</dbReference>
<dbReference type="InterPro" id="IPR044855">
    <property type="entry name" value="CoA-Trfase_III_dom3_sf"/>
</dbReference>
<dbReference type="GeneID" id="9421318"/>
<keyword evidence="1" id="KW-0808">Transferase</keyword>
<protein>
    <submittedName>
        <fullName evidence="2">CAIB/BAIF family protein</fullName>
    </submittedName>
</protein>
<dbReference type="InterPro" id="IPR003673">
    <property type="entry name" value="CoA-Trfase_fam_III"/>
</dbReference>
<dbReference type="RefSeq" id="WP_013199631.1">
    <property type="nucleotide sequence ID" value="NC_014299.1"/>
</dbReference>
<evidence type="ECO:0000313" key="2">
    <source>
        <dbReference type="EMBL" id="ADJ16871.1"/>
    </source>
</evidence>
<keyword evidence="2" id="KW-0614">Plasmid</keyword>
<reference evidence="2 3" key="1">
    <citation type="journal article" date="2010" name="J. Bacteriol.">
        <title>Complete genome sequence of Halalkalicoccus jeotgali B3(T), an extremely halophilic archaeon.</title>
        <authorList>
            <person name="Roh S.W."/>
            <person name="Nam Y.D."/>
            <person name="Nam S.H."/>
            <person name="Choi S.H."/>
            <person name="Park H.S."/>
            <person name="Bae J.W."/>
        </authorList>
    </citation>
    <scope>NUCLEOTIDE SEQUENCE [LARGE SCALE GENOMIC DNA]</scope>
    <source>
        <strain evidence="3">DSM 18796 / CECT 7217 / JCM 14584 / KCTC 4019 / B3</strain>
        <plasmid evidence="3">2</plasmid>
    </source>
</reference>
<dbReference type="PATRIC" id="fig|795797.18.peg.3445"/>
<name>D8JCX6_HALJB</name>
<dbReference type="Gene3D" id="3.40.50.10540">
    <property type="entry name" value="Crotonobetainyl-coa:carnitine coa-transferase, domain 1"/>
    <property type="match status" value="1"/>
</dbReference>
<gene>
    <name evidence="2" type="ordered locus">HacjB3_17643</name>
</gene>
<evidence type="ECO:0000313" key="3">
    <source>
        <dbReference type="Proteomes" id="UP000000390"/>
    </source>
</evidence>
<dbReference type="PANTHER" id="PTHR48207:SF3">
    <property type="entry name" value="SUCCINATE--HYDROXYMETHYLGLUTARATE COA-TRANSFERASE"/>
    <property type="match status" value="1"/>
</dbReference>
<dbReference type="GO" id="GO:0008410">
    <property type="term" value="F:CoA-transferase activity"/>
    <property type="evidence" value="ECO:0007669"/>
    <property type="project" value="TreeGrafter"/>
</dbReference>
<dbReference type="AlphaFoldDB" id="D8JCX6"/>
<dbReference type="EMBL" id="CP002064">
    <property type="protein sequence ID" value="ADJ16871.1"/>
    <property type="molecule type" value="Genomic_DNA"/>
</dbReference>
<dbReference type="Gene3D" id="3.30.1540.10">
    <property type="entry name" value="formyl-coa transferase, domain 3"/>
    <property type="match status" value="1"/>
</dbReference>
<organism evidence="2 3">
    <name type="scientific">Halalkalicoccus jeotgali (strain DSM 18796 / CECT 7217 / JCM 14584 / KCTC 4019 / B3)</name>
    <dbReference type="NCBI Taxonomy" id="795797"/>
    <lineage>
        <taxon>Archaea</taxon>
        <taxon>Methanobacteriati</taxon>
        <taxon>Methanobacteriota</taxon>
        <taxon>Stenosarchaea group</taxon>
        <taxon>Halobacteria</taxon>
        <taxon>Halobacteriales</taxon>
        <taxon>Halococcaceae</taxon>
        <taxon>Halalkalicoccus</taxon>
    </lineage>
</organism>
<geneLocation type="plasmid" evidence="2 3">
    <name>2</name>
</geneLocation>
<dbReference type="OrthoDB" id="28444at2157"/>
<dbReference type="PANTHER" id="PTHR48207">
    <property type="entry name" value="SUCCINATE--HYDROXYMETHYLGLUTARATE COA-TRANSFERASE"/>
    <property type="match status" value="1"/>
</dbReference>
<dbReference type="SUPFAM" id="SSF89796">
    <property type="entry name" value="CoA-transferase family III (CaiB/BaiF)"/>
    <property type="match status" value="1"/>
</dbReference>
<sequence length="405" mass="44081">MTKQEALPLSDISVIELGNIVSAPFASLLLADLGADVVKIERPGVGDLMRSAGESGEAVVNALNRNKRSLALDLQSDRGRKAYHDLASEADVVIENLGPGVADRLKIGYDDLKARNTDLVYLSIKGFHSGPYGDRPGMDMVAESMSGLAAMTGNPGGGPVRVGTSIADIGSAMYGVIGVLTALRERDRTGKGQLVDATLFESAAQWMGYWMTFADMTGQDHPPLGTSHPAFSLYDIFETTDSDRWVFVGVTSDRHWPAFCEAVDRPDLLADRRFETPESRFEHESELVSIAREELTGWNREELVDALLAEGVPAAPVNKPSELLNDEHLEESGMIITFGGYHNGMEKRLRTVKTPLSGDRIATEQRLDTPRLGEHSREVVAASGYDEAEIDDLLEEGVIELPAER</sequence>
<proteinExistence type="predicted"/>
<dbReference type="Proteomes" id="UP000000390">
    <property type="component" value="Plasmid 2"/>
</dbReference>
<dbReference type="InterPro" id="IPR023606">
    <property type="entry name" value="CoA-Trfase_III_dom_1_sf"/>
</dbReference>
<evidence type="ECO:0000256" key="1">
    <source>
        <dbReference type="ARBA" id="ARBA00022679"/>
    </source>
</evidence>
<accession>D8JCX6</accession>